<dbReference type="WBParaSite" id="PSU_v2.g9856.t1">
    <property type="protein sequence ID" value="PSU_v2.g9856.t1"/>
    <property type="gene ID" value="PSU_v2.g9856"/>
</dbReference>
<evidence type="ECO:0000313" key="2">
    <source>
        <dbReference type="WBParaSite" id="PSU_v2.g9856.t1"/>
    </source>
</evidence>
<keyword evidence="1" id="KW-1185">Reference proteome</keyword>
<proteinExistence type="predicted"/>
<organism evidence="1 2">
    <name type="scientific">Panagrolaimus superbus</name>
    <dbReference type="NCBI Taxonomy" id="310955"/>
    <lineage>
        <taxon>Eukaryota</taxon>
        <taxon>Metazoa</taxon>
        <taxon>Ecdysozoa</taxon>
        <taxon>Nematoda</taxon>
        <taxon>Chromadorea</taxon>
        <taxon>Rhabditida</taxon>
        <taxon>Tylenchina</taxon>
        <taxon>Panagrolaimomorpha</taxon>
        <taxon>Panagrolaimoidea</taxon>
        <taxon>Panagrolaimidae</taxon>
        <taxon>Panagrolaimus</taxon>
    </lineage>
</organism>
<accession>A0A914ZD34</accession>
<evidence type="ECO:0000313" key="1">
    <source>
        <dbReference type="Proteomes" id="UP000887577"/>
    </source>
</evidence>
<dbReference type="Proteomes" id="UP000887577">
    <property type="component" value="Unplaced"/>
</dbReference>
<name>A0A914ZD34_9BILA</name>
<sequence length="153" mass="17140">MGLEKSSTAPIIAIFWLDGDPNAGEPVVQVDDEPPNAGEDVVQVDDSFWEFPVSSPSFDNLSPGITDEQDRDVQQQHQSRSRFSINLSFSDDVESGRVDVLDNVGVEICRDEEMVQRLSKHFQLVDREIIDTYKKIVGNQIDGCCSQVRKPDI</sequence>
<dbReference type="AlphaFoldDB" id="A0A914ZD34"/>
<protein>
    <submittedName>
        <fullName evidence="2">Uncharacterized protein</fullName>
    </submittedName>
</protein>
<reference evidence="2" key="1">
    <citation type="submission" date="2022-11" db="UniProtKB">
        <authorList>
            <consortium name="WormBaseParasite"/>
        </authorList>
    </citation>
    <scope>IDENTIFICATION</scope>
</reference>